<sequence length="139" mass="14616">GLNLKRDQSVIAMLICTANEQGGKVLVATENGYGKRTGFSDFPVKNRGGQGVIAIKVNGRNGRVVGAKEVDSDDELMLITGGGHLVRIRAGEIPVVGRNTQGVRLIRLGEEETLVSVGKVVEAVSNSVEVNETDEASAS</sequence>
<gene>
    <name evidence="1" type="ORF">METZ01_LOCUS305207</name>
</gene>
<proteinExistence type="predicted"/>
<evidence type="ECO:0008006" key="2">
    <source>
        <dbReference type="Google" id="ProtNLM"/>
    </source>
</evidence>
<dbReference type="InterPro" id="IPR006691">
    <property type="entry name" value="GyrA/parC_rep"/>
</dbReference>
<dbReference type="InterPro" id="IPR035516">
    <property type="entry name" value="Gyrase/topoIV_suA_C"/>
</dbReference>
<name>A0A382MTP2_9ZZZZ</name>
<dbReference type="GO" id="GO:0003918">
    <property type="term" value="F:DNA topoisomerase type II (double strand cut, ATP-hydrolyzing) activity"/>
    <property type="evidence" value="ECO:0007669"/>
    <property type="project" value="TreeGrafter"/>
</dbReference>
<dbReference type="GO" id="GO:0006265">
    <property type="term" value="P:DNA topological change"/>
    <property type="evidence" value="ECO:0007669"/>
    <property type="project" value="InterPro"/>
</dbReference>
<organism evidence="1">
    <name type="scientific">marine metagenome</name>
    <dbReference type="NCBI Taxonomy" id="408172"/>
    <lineage>
        <taxon>unclassified sequences</taxon>
        <taxon>metagenomes</taxon>
        <taxon>ecological metagenomes</taxon>
    </lineage>
</organism>
<dbReference type="GO" id="GO:0009330">
    <property type="term" value="C:DNA topoisomerase type II (double strand cut, ATP-hydrolyzing) complex"/>
    <property type="evidence" value="ECO:0007669"/>
    <property type="project" value="TreeGrafter"/>
</dbReference>
<dbReference type="PANTHER" id="PTHR43493">
    <property type="entry name" value="DNA GYRASE/TOPOISOMERASE SUBUNIT A"/>
    <property type="match status" value="1"/>
</dbReference>
<accession>A0A382MTP2</accession>
<dbReference type="GO" id="GO:0005524">
    <property type="term" value="F:ATP binding"/>
    <property type="evidence" value="ECO:0007669"/>
    <property type="project" value="InterPro"/>
</dbReference>
<dbReference type="InterPro" id="IPR050220">
    <property type="entry name" value="Type_II_DNA_Topoisomerases"/>
</dbReference>
<dbReference type="GO" id="GO:0005737">
    <property type="term" value="C:cytoplasm"/>
    <property type="evidence" value="ECO:0007669"/>
    <property type="project" value="TreeGrafter"/>
</dbReference>
<reference evidence="1" key="1">
    <citation type="submission" date="2018-05" db="EMBL/GenBank/DDBJ databases">
        <authorList>
            <person name="Lanie J.A."/>
            <person name="Ng W.-L."/>
            <person name="Kazmierczak K.M."/>
            <person name="Andrzejewski T.M."/>
            <person name="Davidsen T.M."/>
            <person name="Wayne K.J."/>
            <person name="Tettelin H."/>
            <person name="Glass J.I."/>
            <person name="Rusch D."/>
            <person name="Podicherti R."/>
            <person name="Tsui H.-C.T."/>
            <person name="Winkler M.E."/>
        </authorList>
    </citation>
    <scope>NUCLEOTIDE SEQUENCE</scope>
</reference>
<dbReference type="GO" id="GO:0003677">
    <property type="term" value="F:DNA binding"/>
    <property type="evidence" value="ECO:0007669"/>
    <property type="project" value="InterPro"/>
</dbReference>
<feature type="non-terminal residue" evidence="1">
    <location>
        <position position="1"/>
    </location>
</feature>
<dbReference type="EMBL" id="UINC01095903">
    <property type="protein sequence ID" value="SVC52353.1"/>
    <property type="molecule type" value="Genomic_DNA"/>
</dbReference>
<dbReference type="Gene3D" id="2.120.10.90">
    <property type="entry name" value="DNA gyrase/topoisomerase IV, subunit A, C-terminal"/>
    <property type="match status" value="1"/>
</dbReference>
<dbReference type="AlphaFoldDB" id="A0A382MTP2"/>
<protein>
    <recommendedName>
        <fullName evidence="2">DNA gyrase subunit A</fullName>
    </recommendedName>
</protein>
<dbReference type="Pfam" id="PF03989">
    <property type="entry name" value="DNA_gyraseA_C"/>
    <property type="match status" value="2"/>
</dbReference>
<dbReference type="PANTHER" id="PTHR43493:SF5">
    <property type="entry name" value="DNA GYRASE SUBUNIT A, CHLOROPLASTIC_MITOCHONDRIAL"/>
    <property type="match status" value="1"/>
</dbReference>
<dbReference type="SUPFAM" id="SSF101904">
    <property type="entry name" value="GyrA/ParC C-terminal domain-like"/>
    <property type="match status" value="1"/>
</dbReference>
<evidence type="ECO:0000313" key="1">
    <source>
        <dbReference type="EMBL" id="SVC52353.1"/>
    </source>
</evidence>